<sequence length="127" mass="13941">MVKVLTGIRANIRNAFCEFRDEKRGLSVECLVCGARVDGDGVGRPRVYCSPACRQRAYRARVWQGTPRQSSALRRRAAHLACALMGKAACVHVLLSEPEPVIVGTSASALTRVALDHARELLQVLER</sequence>
<organism evidence="1 2">
    <name type="scientific">Catenulispora subtropica</name>
    <dbReference type="NCBI Taxonomy" id="450798"/>
    <lineage>
        <taxon>Bacteria</taxon>
        <taxon>Bacillati</taxon>
        <taxon>Actinomycetota</taxon>
        <taxon>Actinomycetes</taxon>
        <taxon>Catenulisporales</taxon>
        <taxon>Catenulisporaceae</taxon>
        <taxon>Catenulispora</taxon>
    </lineage>
</organism>
<evidence type="ECO:0000313" key="2">
    <source>
        <dbReference type="Proteomes" id="UP001499854"/>
    </source>
</evidence>
<reference evidence="1 2" key="1">
    <citation type="journal article" date="2019" name="Int. J. Syst. Evol. Microbiol.">
        <title>The Global Catalogue of Microorganisms (GCM) 10K type strain sequencing project: providing services to taxonomists for standard genome sequencing and annotation.</title>
        <authorList>
            <consortium name="The Broad Institute Genomics Platform"/>
            <consortium name="The Broad Institute Genome Sequencing Center for Infectious Disease"/>
            <person name="Wu L."/>
            <person name="Ma J."/>
        </authorList>
    </citation>
    <scope>NUCLEOTIDE SEQUENCE [LARGE SCALE GENOMIC DNA]</scope>
    <source>
        <strain evidence="1 2">JCM 16013</strain>
    </source>
</reference>
<dbReference type="Proteomes" id="UP001499854">
    <property type="component" value="Unassembled WGS sequence"/>
</dbReference>
<keyword evidence="2" id="KW-1185">Reference proteome</keyword>
<protein>
    <submittedName>
        <fullName evidence="1">Uncharacterized protein</fullName>
    </submittedName>
</protein>
<proteinExistence type="predicted"/>
<name>A0ABN2R6T6_9ACTN</name>
<dbReference type="EMBL" id="BAAAQM010000009">
    <property type="protein sequence ID" value="GAA1964413.1"/>
    <property type="molecule type" value="Genomic_DNA"/>
</dbReference>
<gene>
    <name evidence="1" type="ORF">GCM10009838_22180</name>
</gene>
<comment type="caution">
    <text evidence="1">The sequence shown here is derived from an EMBL/GenBank/DDBJ whole genome shotgun (WGS) entry which is preliminary data.</text>
</comment>
<evidence type="ECO:0000313" key="1">
    <source>
        <dbReference type="EMBL" id="GAA1964413.1"/>
    </source>
</evidence>
<accession>A0ABN2R6T6</accession>